<dbReference type="InterPro" id="IPR050177">
    <property type="entry name" value="Lipid_A_modif_metabolic_enz"/>
</dbReference>
<gene>
    <name evidence="3" type="ORF">ACFPQB_08650</name>
</gene>
<dbReference type="Gene3D" id="3.40.50.720">
    <property type="entry name" value="NAD(P)-binding Rossmann-like Domain"/>
    <property type="match status" value="1"/>
</dbReference>
<feature type="region of interest" description="Disordered" evidence="1">
    <location>
        <begin position="332"/>
        <end position="353"/>
    </location>
</feature>
<evidence type="ECO:0000313" key="3">
    <source>
        <dbReference type="EMBL" id="MFC5728987.1"/>
    </source>
</evidence>
<dbReference type="Pfam" id="PF01370">
    <property type="entry name" value="Epimerase"/>
    <property type="match status" value="1"/>
</dbReference>
<dbReference type="InterPro" id="IPR036291">
    <property type="entry name" value="NAD(P)-bd_dom_sf"/>
</dbReference>
<proteinExistence type="predicted"/>
<dbReference type="PANTHER" id="PTHR43245:SF52">
    <property type="entry name" value="NAD-DEPENDENT EPIMERASE_DEHYDRATASE"/>
    <property type="match status" value="1"/>
</dbReference>
<keyword evidence="4" id="KW-1185">Reference proteome</keyword>
<dbReference type="Proteomes" id="UP001596072">
    <property type="component" value="Unassembled WGS sequence"/>
</dbReference>
<dbReference type="SUPFAM" id="SSF51735">
    <property type="entry name" value="NAD(P)-binding Rossmann-fold domains"/>
    <property type="match status" value="1"/>
</dbReference>
<accession>A0ABW0ZF88</accession>
<sequence length="353" mass="38324">MVAGRTVLVTGVSRDLGRTFARTLASDPTVDRVIGVDVIPPRGDLGDVRFVRADIRNPVIAKVIAREDVDTVVHMSVIATPGSAGARGTMKELNVIGTMQLLAACQKSEQVRQLVVKSSTIAYGASSRDPAMFTEDMEPRRPARSGYSKDVIEVERYVRGFARRRPDVTVTLLRCANVIGPRVVSPLTSYFRMPVIPTVLGFDPRLQFLHESDLHRVLRHAVLEDKGGTFNIAGDGLMVLSQALRRMGRSNLPLPGFAFGGLGSALKSARVADLSPELVAFLTYGRGVDTTRMREELGFEPDYTTVEAFAEFVSTLPPPPRRAEKALAAVAEQLPPVDEDRPAQLSPAGGRHG</sequence>
<dbReference type="RefSeq" id="WP_136431454.1">
    <property type="nucleotide sequence ID" value="NZ_JBHSNS010000003.1"/>
</dbReference>
<evidence type="ECO:0000259" key="2">
    <source>
        <dbReference type="Pfam" id="PF01370"/>
    </source>
</evidence>
<reference evidence="4" key="1">
    <citation type="journal article" date="2019" name="Int. J. Syst. Evol. Microbiol.">
        <title>The Global Catalogue of Microorganisms (GCM) 10K type strain sequencing project: providing services to taxonomists for standard genome sequencing and annotation.</title>
        <authorList>
            <consortium name="The Broad Institute Genomics Platform"/>
            <consortium name="The Broad Institute Genome Sequencing Center for Infectious Disease"/>
            <person name="Wu L."/>
            <person name="Ma J."/>
        </authorList>
    </citation>
    <scope>NUCLEOTIDE SEQUENCE [LARGE SCALE GENOMIC DNA]</scope>
    <source>
        <strain evidence="4">YIM 94188</strain>
    </source>
</reference>
<dbReference type="EMBL" id="JBHSNS010000003">
    <property type="protein sequence ID" value="MFC5728987.1"/>
    <property type="molecule type" value="Genomic_DNA"/>
</dbReference>
<organism evidence="3 4">
    <name type="scientific">Nocardioides vastitatis</name>
    <dbReference type="NCBI Taxonomy" id="2568655"/>
    <lineage>
        <taxon>Bacteria</taxon>
        <taxon>Bacillati</taxon>
        <taxon>Actinomycetota</taxon>
        <taxon>Actinomycetes</taxon>
        <taxon>Propionibacteriales</taxon>
        <taxon>Nocardioidaceae</taxon>
        <taxon>Nocardioides</taxon>
    </lineage>
</organism>
<comment type="caution">
    <text evidence="3">The sequence shown here is derived from an EMBL/GenBank/DDBJ whole genome shotgun (WGS) entry which is preliminary data.</text>
</comment>
<evidence type="ECO:0000313" key="4">
    <source>
        <dbReference type="Proteomes" id="UP001596072"/>
    </source>
</evidence>
<name>A0ABW0ZF88_9ACTN</name>
<feature type="domain" description="NAD-dependent epimerase/dehydratase" evidence="2">
    <location>
        <begin position="7"/>
        <end position="233"/>
    </location>
</feature>
<protein>
    <submittedName>
        <fullName evidence="3">NAD-dependent epimerase/dehydratase family protein</fullName>
    </submittedName>
</protein>
<evidence type="ECO:0000256" key="1">
    <source>
        <dbReference type="SAM" id="MobiDB-lite"/>
    </source>
</evidence>
<dbReference type="InterPro" id="IPR001509">
    <property type="entry name" value="Epimerase_deHydtase"/>
</dbReference>
<dbReference type="PANTHER" id="PTHR43245">
    <property type="entry name" value="BIFUNCTIONAL POLYMYXIN RESISTANCE PROTEIN ARNA"/>
    <property type="match status" value="1"/>
</dbReference>